<protein>
    <recommendedName>
        <fullName evidence="2">histidine kinase</fullName>
        <ecNumber evidence="2">2.7.13.3</ecNumber>
    </recommendedName>
</protein>
<comment type="catalytic activity">
    <reaction evidence="1">
        <text>ATP + protein L-histidine = ADP + protein N-phospho-L-histidine.</text>
        <dbReference type="EC" id="2.7.13.3"/>
    </reaction>
</comment>
<dbReference type="GO" id="GO:0005886">
    <property type="term" value="C:plasma membrane"/>
    <property type="evidence" value="ECO:0007669"/>
    <property type="project" value="TreeGrafter"/>
</dbReference>
<feature type="domain" description="Response regulatory" evidence="7">
    <location>
        <begin position="6"/>
        <end position="120"/>
    </location>
</feature>
<proteinExistence type="predicted"/>
<dbReference type="Pfam" id="PF02518">
    <property type="entry name" value="HATPase_c"/>
    <property type="match status" value="1"/>
</dbReference>
<evidence type="ECO:0000313" key="8">
    <source>
        <dbReference type="EMBL" id="BCL61316.1"/>
    </source>
</evidence>
<reference evidence="8" key="1">
    <citation type="submission" date="2020-09" db="EMBL/GenBank/DDBJ databases">
        <title>Desulfogranum mesoprofundum gen. nov., sp. nov., a novel mesophilic, sulfate-reducing chemolithoautotroph isolated from a deep-sea hydrothermal vent chimney in the Suiyo Seamount.</title>
        <authorList>
            <person name="Hashimoto Y."/>
            <person name="Nakagawa S."/>
        </authorList>
    </citation>
    <scope>NUCLEOTIDE SEQUENCE</scope>
    <source>
        <strain evidence="8">KT2</strain>
    </source>
</reference>
<dbReference type="SMART" id="SM00388">
    <property type="entry name" value="HisKA"/>
    <property type="match status" value="1"/>
</dbReference>
<sequence length="326" mass="36964">MDSDDLILIVDDDQLHRDLVERYAGLQNIRCISAENGKDALKQMETEPVSIVITDMAMPEMDGMELLQQIRKHYPDTNVIVMTGYSKLYSYIDVIREGASDFIEKPFRKDEFAAKLDRVFRERHLVRELKKAKEKAEAGSKAKTAFLCAMSHELRTPMNGILGFTDLLAHSNIPPPERKYVNMVGQSADRLMKLINQILDFSTIEAGENDFKPSHFYLVDLFEELFVTIKPGATDKGLRLDLEIPPDLMDTMLFGDQLVLARILSNLIDNSIKATDLGIISIKVRKEKKLPDDTIDLLFSVTDQGNGIPPNCKMIFSNRSPRLKTI</sequence>
<gene>
    <name evidence="8" type="ORF">DGMP_20090</name>
</gene>
<dbReference type="PROSITE" id="PS50109">
    <property type="entry name" value="HIS_KIN"/>
    <property type="match status" value="1"/>
</dbReference>
<dbReference type="GO" id="GO:0009927">
    <property type="term" value="F:histidine phosphotransfer kinase activity"/>
    <property type="evidence" value="ECO:0007669"/>
    <property type="project" value="TreeGrafter"/>
</dbReference>
<dbReference type="PROSITE" id="PS50110">
    <property type="entry name" value="RESPONSE_REGULATORY"/>
    <property type="match status" value="1"/>
</dbReference>
<dbReference type="InterPro" id="IPR005467">
    <property type="entry name" value="His_kinase_dom"/>
</dbReference>
<evidence type="ECO:0000256" key="2">
    <source>
        <dbReference type="ARBA" id="ARBA00012438"/>
    </source>
</evidence>
<evidence type="ECO:0000259" key="6">
    <source>
        <dbReference type="PROSITE" id="PS50109"/>
    </source>
</evidence>
<dbReference type="InterPro" id="IPR003661">
    <property type="entry name" value="HisK_dim/P_dom"/>
</dbReference>
<feature type="modified residue" description="4-aspartylphosphate" evidence="5">
    <location>
        <position position="55"/>
    </location>
</feature>
<dbReference type="AlphaFoldDB" id="A0A8D5FTX8"/>
<dbReference type="KEGG" id="dbk:DGMP_20090"/>
<feature type="domain" description="Histidine kinase" evidence="6">
    <location>
        <begin position="149"/>
        <end position="311"/>
    </location>
</feature>
<dbReference type="GO" id="GO:0000155">
    <property type="term" value="F:phosphorelay sensor kinase activity"/>
    <property type="evidence" value="ECO:0007669"/>
    <property type="project" value="InterPro"/>
</dbReference>
<evidence type="ECO:0000313" key="9">
    <source>
        <dbReference type="Proteomes" id="UP000826725"/>
    </source>
</evidence>
<evidence type="ECO:0000256" key="3">
    <source>
        <dbReference type="ARBA" id="ARBA00022679"/>
    </source>
</evidence>
<dbReference type="CDD" id="cd00082">
    <property type="entry name" value="HisKA"/>
    <property type="match status" value="1"/>
</dbReference>
<evidence type="ECO:0000259" key="7">
    <source>
        <dbReference type="PROSITE" id="PS50110"/>
    </source>
</evidence>
<dbReference type="EMBL" id="AP024086">
    <property type="protein sequence ID" value="BCL61316.1"/>
    <property type="molecule type" value="Genomic_DNA"/>
</dbReference>
<dbReference type="RefSeq" id="WP_268907419.1">
    <property type="nucleotide sequence ID" value="NZ_AP024086.1"/>
</dbReference>
<organism evidence="8 9">
    <name type="scientific">Desulfomarina profundi</name>
    <dbReference type="NCBI Taxonomy" id="2772557"/>
    <lineage>
        <taxon>Bacteria</taxon>
        <taxon>Pseudomonadati</taxon>
        <taxon>Thermodesulfobacteriota</taxon>
        <taxon>Desulfobulbia</taxon>
        <taxon>Desulfobulbales</taxon>
        <taxon>Desulfobulbaceae</taxon>
        <taxon>Desulfomarina</taxon>
    </lineage>
</organism>
<dbReference type="PANTHER" id="PTHR43047">
    <property type="entry name" value="TWO-COMPONENT HISTIDINE PROTEIN KINASE"/>
    <property type="match status" value="1"/>
</dbReference>
<dbReference type="PANTHER" id="PTHR43047:SF64">
    <property type="entry name" value="HISTIDINE KINASE CONTAINING CHEY-HOMOLOGOUS RECEIVER DOMAIN AND PAS DOMAIN-RELATED"/>
    <property type="match status" value="1"/>
</dbReference>
<dbReference type="Pfam" id="PF00072">
    <property type="entry name" value="Response_reg"/>
    <property type="match status" value="1"/>
</dbReference>
<dbReference type="Pfam" id="PF00512">
    <property type="entry name" value="HisKA"/>
    <property type="match status" value="1"/>
</dbReference>
<dbReference type="SMART" id="SM00448">
    <property type="entry name" value="REC"/>
    <property type="match status" value="1"/>
</dbReference>
<dbReference type="EC" id="2.7.13.3" evidence="2"/>
<keyword evidence="3" id="KW-0808">Transferase</keyword>
<dbReference type="CDD" id="cd17536">
    <property type="entry name" value="REC_YesN-like"/>
    <property type="match status" value="1"/>
</dbReference>
<dbReference type="InterPro" id="IPR003594">
    <property type="entry name" value="HATPase_dom"/>
</dbReference>
<accession>A0A8D5FTX8</accession>
<evidence type="ECO:0000256" key="1">
    <source>
        <dbReference type="ARBA" id="ARBA00000085"/>
    </source>
</evidence>
<keyword evidence="5" id="KW-0597">Phosphoprotein</keyword>
<keyword evidence="9" id="KW-1185">Reference proteome</keyword>
<evidence type="ECO:0000256" key="4">
    <source>
        <dbReference type="ARBA" id="ARBA00022777"/>
    </source>
</evidence>
<dbReference type="Proteomes" id="UP000826725">
    <property type="component" value="Chromosome"/>
</dbReference>
<dbReference type="InterPro" id="IPR001789">
    <property type="entry name" value="Sig_transdc_resp-reg_receiver"/>
</dbReference>
<name>A0A8D5FTX8_9BACT</name>
<keyword evidence="4" id="KW-0418">Kinase</keyword>
<evidence type="ECO:0000256" key="5">
    <source>
        <dbReference type="PROSITE-ProRule" id="PRU00169"/>
    </source>
</evidence>